<keyword evidence="1" id="KW-0507">mRNA processing</keyword>
<dbReference type="InterPro" id="IPR045154">
    <property type="entry name" value="PCF11-like"/>
</dbReference>
<dbReference type="InterPro" id="IPR047415">
    <property type="entry name" value="Pcf11_CID"/>
</dbReference>
<dbReference type="InterPro" id="IPR013087">
    <property type="entry name" value="Znf_C2H2_type"/>
</dbReference>
<evidence type="ECO:0000256" key="2">
    <source>
        <dbReference type="SAM" id="MobiDB-lite"/>
    </source>
</evidence>
<protein>
    <recommendedName>
        <fullName evidence="3">CID domain-containing protein</fullName>
    </recommendedName>
</protein>
<feature type="region of interest" description="Disordered" evidence="2">
    <location>
        <begin position="179"/>
        <end position="201"/>
    </location>
</feature>
<dbReference type="EMBL" id="KI392068">
    <property type="protein sequence ID" value="ERN19518.1"/>
    <property type="molecule type" value="Genomic_DNA"/>
</dbReference>
<dbReference type="GO" id="GO:0003729">
    <property type="term" value="F:mRNA binding"/>
    <property type="evidence" value="ECO:0000318"/>
    <property type="project" value="GO_Central"/>
</dbReference>
<feature type="region of interest" description="Disordered" evidence="2">
    <location>
        <begin position="384"/>
        <end position="403"/>
    </location>
</feature>
<dbReference type="Proteomes" id="UP000017836">
    <property type="component" value="Unassembled WGS sequence"/>
</dbReference>
<dbReference type="InterPro" id="IPR008942">
    <property type="entry name" value="ENTH_VHS"/>
</dbReference>
<feature type="compositionally biased region" description="Basic and acidic residues" evidence="2">
    <location>
        <begin position="1024"/>
        <end position="1033"/>
    </location>
</feature>
<keyword evidence="5" id="KW-1185">Reference proteome</keyword>
<dbReference type="SMART" id="SM00582">
    <property type="entry name" value="RPR"/>
    <property type="match status" value="1"/>
</dbReference>
<dbReference type="Pfam" id="PF23228">
    <property type="entry name" value="zf_PCFS4"/>
    <property type="match status" value="1"/>
</dbReference>
<dbReference type="SUPFAM" id="SSF48464">
    <property type="entry name" value="ENTH/VHS domain"/>
    <property type="match status" value="1"/>
</dbReference>
<evidence type="ECO:0000256" key="1">
    <source>
        <dbReference type="ARBA" id="ARBA00022664"/>
    </source>
</evidence>
<dbReference type="FunFam" id="1.25.40.90:FF:000023">
    <property type="entry name" value="polyadenylation and cleavage factor homolog 4"/>
    <property type="match status" value="1"/>
</dbReference>
<evidence type="ECO:0000259" key="3">
    <source>
        <dbReference type="PROSITE" id="PS51391"/>
    </source>
</evidence>
<dbReference type="PANTHER" id="PTHR15921:SF12">
    <property type="entry name" value="POLYADENYLATION AND CLEAVAGE FACTOR HOMOLOG 4"/>
    <property type="match status" value="1"/>
</dbReference>
<feature type="region of interest" description="Disordered" evidence="2">
    <location>
        <begin position="1024"/>
        <end position="1045"/>
    </location>
</feature>
<dbReference type="InterPro" id="IPR057242">
    <property type="entry name" value="PCFS4-like"/>
</dbReference>
<dbReference type="GO" id="GO:0005849">
    <property type="term" value="C:mRNA cleavage factor complex"/>
    <property type="evidence" value="ECO:0000318"/>
    <property type="project" value="GO_Central"/>
</dbReference>
<name>U5DGI1_AMBTC</name>
<dbReference type="Pfam" id="PF04818">
    <property type="entry name" value="CID"/>
    <property type="match status" value="1"/>
</dbReference>
<dbReference type="Gramene" id="ERN19518">
    <property type="protein sequence ID" value="ERN19518"/>
    <property type="gene ID" value="AMTR_s00062p00031880"/>
</dbReference>
<dbReference type="PROSITE" id="PS00028">
    <property type="entry name" value="ZINC_FINGER_C2H2_1"/>
    <property type="match status" value="1"/>
</dbReference>
<dbReference type="CDD" id="cd16982">
    <property type="entry name" value="CID_Pcf11"/>
    <property type="match status" value="1"/>
</dbReference>
<dbReference type="OMA" id="WPATNSK"/>
<feature type="domain" description="CID" evidence="3">
    <location>
        <begin position="48"/>
        <end position="176"/>
    </location>
</feature>
<dbReference type="PROSITE" id="PS51391">
    <property type="entry name" value="CID"/>
    <property type="match status" value="1"/>
</dbReference>
<organism evidence="4 5">
    <name type="scientific">Amborella trichopoda</name>
    <dbReference type="NCBI Taxonomy" id="13333"/>
    <lineage>
        <taxon>Eukaryota</taxon>
        <taxon>Viridiplantae</taxon>
        <taxon>Streptophyta</taxon>
        <taxon>Embryophyta</taxon>
        <taxon>Tracheophyta</taxon>
        <taxon>Spermatophyta</taxon>
        <taxon>Magnoliopsida</taxon>
        <taxon>Amborellales</taxon>
        <taxon>Amborellaceae</taxon>
        <taxon>Amborella</taxon>
    </lineage>
</organism>
<proteinExistence type="predicted"/>
<dbReference type="AlphaFoldDB" id="U5DGI1"/>
<dbReference type="GO" id="GO:0000993">
    <property type="term" value="F:RNA polymerase II complex binding"/>
    <property type="evidence" value="ECO:0000318"/>
    <property type="project" value="GO_Central"/>
</dbReference>
<accession>U5DGI1</accession>
<reference evidence="5" key="1">
    <citation type="journal article" date="2013" name="Science">
        <title>The Amborella genome and the evolution of flowering plants.</title>
        <authorList>
            <consortium name="Amborella Genome Project"/>
        </authorList>
    </citation>
    <scope>NUCLEOTIDE SEQUENCE [LARGE SCALE GENOMIC DNA]</scope>
</reference>
<gene>
    <name evidence="4" type="ORF">AMTR_s00062p00031880</name>
</gene>
<evidence type="ECO:0000313" key="5">
    <source>
        <dbReference type="Proteomes" id="UP000017836"/>
    </source>
</evidence>
<dbReference type="Gene3D" id="1.25.40.90">
    <property type="match status" value="1"/>
</dbReference>
<evidence type="ECO:0000313" key="4">
    <source>
        <dbReference type="EMBL" id="ERN19518.1"/>
    </source>
</evidence>
<dbReference type="HOGENOM" id="CLU_006062_0_0_1"/>
<feature type="region of interest" description="Disordered" evidence="2">
    <location>
        <begin position="1"/>
        <end position="26"/>
    </location>
</feature>
<dbReference type="PANTHER" id="PTHR15921">
    <property type="entry name" value="PRE-MRNA CLEAVAGE COMPLEX II"/>
    <property type="match status" value="1"/>
</dbReference>
<dbReference type="GO" id="GO:0006369">
    <property type="term" value="P:termination of RNA polymerase II transcription"/>
    <property type="evidence" value="ECO:0000318"/>
    <property type="project" value="GO_Central"/>
</dbReference>
<dbReference type="InterPro" id="IPR006569">
    <property type="entry name" value="CID_dom"/>
</dbReference>
<dbReference type="STRING" id="13333.U5DGI1"/>
<sequence>MEEEKIRSRNANATAGFPLGQRPPPPSILDRFKAYLREREEEEEMGVSSEDVVALYMEELSELTFNCKPIITELTIIAGEQQEYAKGIVAAICVRIIEVPAEQKLPSLYLLDSIVKNIGGEYVNYFSLRLPDVFCKAYRQVDPGQYQAMRHLFGTWTGIFPSSVLRAIEVELQFSPVRRPSSGMAPSRPSDSQPPRPAHGIHVNPKYLEARRQFENPNVIKRERENNLHMTAFEGERMERVALESPEGWSGASPRLHTNQQARGVVSSIPIYGRKPASYGDIDLDHNQGLSPGRVGVVSARVPSGNLSSSIAAPENKILKPLSPSISGSETPSSPSEGAFMREISPARVGHQKASPSRVGFGMGRVDEKLGERSDQWERRWVDDSGAHQMETTSSPSRVYIQNNGPDPRALIDAYGNYRGKGVMLEKLPIIAPGPKVNGFSNITTATNWQNAEEEEYVWEDMSPTLSNHKKSNDHAGLDSSVGGFDLNSALGKRKAGFLESDISGNNWSNRDPASLNFEDRTSIRSRGFIGRRYPVGIGTQNESRSLFPASQAIQERGNLPHHFPHPPIQYLNPRSRVNDLPVPVSSSGIALIGCQPLPSYVLDAKAQTHGGASSFPVSSYPESLNLEVLSPARPVPPSSFSIQNNKPQGSPSPSIGHMVWASANDPLLPTSVSVIPQQKQLKHHMDMSDVKKLNQMSTQSLLSSRNQLKGLNKTQILPGLRSLDQTTLEQATPMLPQSHQSQGIQEILVGSTPSISQLLGQNLHRGSVRGQGGGLLANPLPGIPALSSISNTSLLRKVPQPPLPLGPPPGSSQTGLLTQNTASLMGPPPGNHLSGLFKSLMDQGLISLTNQSAVQGSIGLDFNAEQLKVRHESVINALYTDMWRQCATCGLRFNSQEEHCIHMDWHVTKNRMSKNRKQNPSRKWFVSAKEWLSGTETLGSEPVPGFLPVETVPEKKEDEEMAVPADENQSVCALCGEPFDDFYSDETEEWMYKGAVYLNAPAGSIEGMDKSQLGPIVHAKCRSESTTGHEDFEGADVESLSCPY</sequence>
<dbReference type="GO" id="GO:0031124">
    <property type="term" value="P:mRNA 3'-end processing"/>
    <property type="evidence" value="ECO:0007669"/>
    <property type="project" value="InterPro"/>
</dbReference>
<dbReference type="eggNOG" id="KOG2071">
    <property type="taxonomic scope" value="Eukaryota"/>
</dbReference>
<dbReference type="GO" id="GO:0005737">
    <property type="term" value="C:cytoplasm"/>
    <property type="evidence" value="ECO:0000318"/>
    <property type="project" value="GO_Central"/>
</dbReference>
<feature type="compositionally biased region" description="Polar residues" evidence="2">
    <location>
        <begin position="390"/>
        <end position="403"/>
    </location>
</feature>